<reference evidence="2" key="2">
    <citation type="submission" date="2023-01" db="EMBL/GenBank/DDBJ databases">
        <authorList>
            <person name="Sun Q."/>
            <person name="Evtushenko L."/>
        </authorList>
    </citation>
    <scope>NUCLEOTIDE SEQUENCE</scope>
    <source>
        <strain evidence="2">VKM Ac-1958</strain>
    </source>
</reference>
<feature type="region of interest" description="Disordered" evidence="1">
    <location>
        <begin position="1"/>
        <end position="31"/>
    </location>
</feature>
<keyword evidence="3" id="KW-1185">Reference proteome</keyword>
<evidence type="ECO:0000313" key="3">
    <source>
        <dbReference type="Proteomes" id="UP001142325"/>
    </source>
</evidence>
<dbReference type="AlphaFoldDB" id="A0A9W6HS67"/>
<dbReference type="EMBL" id="BSET01000001">
    <property type="protein sequence ID" value="GLK01916.1"/>
    <property type="molecule type" value="Genomic_DNA"/>
</dbReference>
<sequence>MPLRRATDVGASAVESRGATESAGGASPAIDSGSKVVTARAFLLIWRGWMLRADSASAQVGADTLKE</sequence>
<evidence type="ECO:0000313" key="2">
    <source>
        <dbReference type="EMBL" id="GLK01916.1"/>
    </source>
</evidence>
<organism evidence="2 3">
    <name type="scientific">Microbacterium keratanolyticum</name>
    <dbReference type="NCBI Taxonomy" id="67574"/>
    <lineage>
        <taxon>Bacteria</taxon>
        <taxon>Bacillati</taxon>
        <taxon>Actinomycetota</taxon>
        <taxon>Actinomycetes</taxon>
        <taxon>Micrococcales</taxon>
        <taxon>Microbacteriaceae</taxon>
        <taxon>Microbacterium</taxon>
    </lineage>
</organism>
<dbReference type="Proteomes" id="UP001142325">
    <property type="component" value="Unassembled WGS sequence"/>
</dbReference>
<accession>A0A9W6HS67</accession>
<gene>
    <name evidence="2" type="ORF">GCM10017596_16310</name>
</gene>
<proteinExistence type="predicted"/>
<comment type="caution">
    <text evidence="2">The sequence shown here is derived from an EMBL/GenBank/DDBJ whole genome shotgun (WGS) entry which is preliminary data.</text>
</comment>
<protein>
    <submittedName>
        <fullName evidence="2">Uncharacterized protein</fullName>
    </submittedName>
</protein>
<reference evidence="2" key="1">
    <citation type="journal article" date="2014" name="Int. J. Syst. Evol. Microbiol.">
        <title>Complete genome sequence of Corynebacterium casei LMG S-19264T (=DSM 44701T), isolated from a smear-ripened cheese.</title>
        <authorList>
            <consortium name="US DOE Joint Genome Institute (JGI-PGF)"/>
            <person name="Walter F."/>
            <person name="Albersmeier A."/>
            <person name="Kalinowski J."/>
            <person name="Ruckert C."/>
        </authorList>
    </citation>
    <scope>NUCLEOTIDE SEQUENCE</scope>
    <source>
        <strain evidence="2">VKM Ac-1958</strain>
    </source>
</reference>
<name>A0A9W6HS67_9MICO</name>
<evidence type="ECO:0000256" key="1">
    <source>
        <dbReference type="SAM" id="MobiDB-lite"/>
    </source>
</evidence>